<accession>A0A0D1ZBQ9</accession>
<organism evidence="2 3">
    <name type="scientific">Exophiala mesophila</name>
    <name type="common">Black yeast-like fungus</name>
    <dbReference type="NCBI Taxonomy" id="212818"/>
    <lineage>
        <taxon>Eukaryota</taxon>
        <taxon>Fungi</taxon>
        <taxon>Dikarya</taxon>
        <taxon>Ascomycota</taxon>
        <taxon>Pezizomycotina</taxon>
        <taxon>Eurotiomycetes</taxon>
        <taxon>Chaetothyriomycetidae</taxon>
        <taxon>Chaetothyriales</taxon>
        <taxon>Herpotrichiellaceae</taxon>
        <taxon>Exophiala</taxon>
    </lineage>
</organism>
<protein>
    <submittedName>
        <fullName evidence="2">Uncharacterized protein</fullName>
    </submittedName>
</protein>
<dbReference type="EMBL" id="KN847523">
    <property type="protein sequence ID" value="KIV91389.1"/>
    <property type="molecule type" value="Genomic_DNA"/>
</dbReference>
<dbReference type="OrthoDB" id="4725912at2759"/>
<dbReference type="VEuPathDB" id="FungiDB:PV10_05933"/>
<dbReference type="HOGENOM" id="CLU_108997_0_0_1"/>
<evidence type="ECO:0000313" key="2">
    <source>
        <dbReference type="EMBL" id="KIV91389.1"/>
    </source>
</evidence>
<keyword evidence="3" id="KW-1185">Reference proteome</keyword>
<reference evidence="2 3" key="1">
    <citation type="submission" date="2015-01" db="EMBL/GenBank/DDBJ databases">
        <title>The Genome Sequence of Exophiala mesophila CBS40295.</title>
        <authorList>
            <consortium name="The Broad Institute Genomics Platform"/>
            <person name="Cuomo C."/>
            <person name="de Hoog S."/>
            <person name="Gorbushina A."/>
            <person name="Stielow B."/>
            <person name="Teixiera M."/>
            <person name="Abouelleil A."/>
            <person name="Chapman S.B."/>
            <person name="Priest M."/>
            <person name="Young S.K."/>
            <person name="Wortman J."/>
            <person name="Nusbaum C."/>
            <person name="Birren B."/>
        </authorList>
    </citation>
    <scope>NUCLEOTIDE SEQUENCE [LARGE SCALE GENOMIC DNA]</scope>
    <source>
        <strain evidence="2 3">CBS 40295</strain>
    </source>
</reference>
<feature type="region of interest" description="Disordered" evidence="1">
    <location>
        <begin position="1"/>
        <end position="28"/>
    </location>
</feature>
<dbReference type="GeneID" id="27323778"/>
<evidence type="ECO:0000256" key="1">
    <source>
        <dbReference type="SAM" id="MobiDB-lite"/>
    </source>
</evidence>
<evidence type="ECO:0000313" key="3">
    <source>
        <dbReference type="Proteomes" id="UP000054302"/>
    </source>
</evidence>
<proteinExistence type="predicted"/>
<dbReference type="AlphaFoldDB" id="A0A0D1ZBQ9"/>
<sequence length="219" mass="24866">MRNIFRRNKDSYTPTEPSSKFIGENPTTSEQFQKLPEAEFPESTQDSRCLRVQYDDYWSHHTTIRVLASDQDVEKYTVDARLRKPQMTIWSSSSGAEIATAILHSFKGRIDITINGQELTIESNGFLGGQHSYNSLTLHGEKLNWRPRKKLDDLNMVLLNNTGMAIARFKPDYRGNIRGGTLEMLNQFITTDRAAEETVIAALAVIRYKESQRMSAGSG</sequence>
<dbReference type="Proteomes" id="UP000054302">
    <property type="component" value="Unassembled WGS sequence"/>
</dbReference>
<gene>
    <name evidence="2" type="ORF">PV10_05933</name>
</gene>
<dbReference type="RefSeq" id="XP_016222963.1">
    <property type="nucleotide sequence ID" value="XM_016370670.1"/>
</dbReference>
<name>A0A0D1ZBQ9_EXOME</name>